<protein>
    <submittedName>
        <fullName evidence="10">Predicted PurR-regulated permease PerM</fullName>
    </submittedName>
</protein>
<dbReference type="InterPro" id="IPR002549">
    <property type="entry name" value="AI-2E-like"/>
</dbReference>
<organism evidence="10 11">
    <name type="scientific">Parafrankia irregularis</name>
    <dbReference type="NCBI Taxonomy" id="795642"/>
    <lineage>
        <taxon>Bacteria</taxon>
        <taxon>Bacillati</taxon>
        <taxon>Actinomycetota</taxon>
        <taxon>Actinomycetes</taxon>
        <taxon>Frankiales</taxon>
        <taxon>Frankiaceae</taxon>
        <taxon>Parafrankia</taxon>
    </lineage>
</organism>
<proteinExistence type="inferred from homology"/>
<dbReference type="RefSeq" id="WP_091270989.1">
    <property type="nucleotide sequence ID" value="NZ_FAOZ01000001.1"/>
</dbReference>
<evidence type="ECO:0000256" key="4">
    <source>
        <dbReference type="ARBA" id="ARBA00022475"/>
    </source>
</evidence>
<feature type="transmembrane region" description="Helical" evidence="9">
    <location>
        <begin position="116"/>
        <end position="138"/>
    </location>
</feature>
<feature type="transmembrane region" description="Helical" evidence="9">
    <location>
        <begin position="62"/>
        <end position="80"/>
    </location>
</feature>
<evidence type="ECO:0000256" key="9">
    <source>
        <dbReference type="SAM" id="Phobius"/>
    </source>
</evidence>
<dbReference type="AlphaFoldDB" id="A0A0S4QFL4"/>
<accession>A0A0S4QFL4</accession>
<keyword evidence="5 9" id="KW-0812">Transmembrane</keyword>
<dbReference type="PANTHER" id="PTHR21716">
    <property type="entry name" value="TRANSMEMBRANE PROTEIN"/>
    <property type="match status" value="1"/>
</dbReference>
<keyword evidence="4" id="KW-1003">Cell membrane</keyword>
<evidence type="ECO:0000313" key="10">
    <source>
        <dbReference type="EMBL" id="CUU53967.1"/>
    </source>
</evidence>
<keyword evidence="7 9" id="KW-0472">Membrane</keyword>
<dbReference type="EMBL" id="FAOZ01000001">
    <property type="protein sequence ID" value="CUU53967.1"/>
    <property type="molecule type" value="Genomic_DNA"/>
</dbReference>
<evidence type="ECO:0000313" key="11">
    <source>
        <dbReference type="Proteomes" id="UP000198802"/>
    </source>
</evidence>
<evidence type="ECO:0000256" key="7">
    <source>
        <dbReference type="ARBA" id="ARBA00023136"/>
    </source>
</evidence>
<feature type="transmembrane region" description="Helical" evidence="9">
    <location>
        <begin position="262"/>
        <end position="293"/>
    </location>
</feature>
<keyword evidence="11" id="KW-1185">Reference proteome</keyword>
<dbReference type="GO" id="GO:0005886">
    <property type="term" value="C:plasma membrane"/>
    <property type="evidence" value="ECO:0007669"/>
    <property type="project" value="UniProtKB-SubCell"/>
</dbReference>
<dbReference type="PANTHER" id="PTHR21716:SF53">
    <property type="entry name" value="PERMEASE PERM-RELATED"/>
    <property type="match status" value="1"/>
</dbReference>
<reference evidence="11" key="1">
    <citation type="submission" date="2015-11" db="EMBL/GenBank/DDBJ databases">
        <authorList>
            <person name="Varghese N."/>
        </authorList>
    </citation>
    <scope>NUCLEOTIDE SEQUENCE [LARGE SCALE GENOMIC DNA]</scope>
    <source>
        <strain evidence="11">DSM 45899</strain>
    </source>
</reference>
<name>A0A0S4QFL4_9ACTN</name>
<feature type="region of interest" description="Disordered" evidence="8">
    <location>
        <begin position="1"/>
        <end position="33"/>
    </location>
</feature>
<evidence type="ECO:0000256" key="6">
    <source>
        <dbReference type="ARBA" id="ARBA00022989"/>
    </source>
</evidence>
<evidence type="ECO:0000256" key="1">
    <source>
        <dbReference type="ARBA" id="ARBA00004651"/>
    </source>
</evidence>
<dbReference type="GO" id="GO:0055085">
    <property type="term" value="P:transmembrane transport"/>
    <property type="evidence" value="ECO:0007669"/>
    <property type="project" value="TreeGrafter"/>
</dbReference>
<evidence type="ECO:0000256" key="8">
    <source>
        <dbReference type="SAM" id="MobiDB-lite"/>
    </source>
</evidence>
<feature type="transmembrane region" description="Helical" evidence="9">
    <location>
        <begin position="202"/>
        <end position="222"/>
    </location>
</feature>
<feature type="transmembrane region" description="Helical" evidence="9">
    <location>
        <begin position="353"/>
        <end position="380"/>
    </location>
</feature>
<gene>
    <name evidence="10" type="ORF">Ga0074812_101468</name>
</gene>
<dbReference type="Pfam" id="PF01594">
    <property type="entry name" value="AI-2E_transport"/>
    <property type="match status" value="1"/>
</dbReference>
<evidence type="ECO:0000256" key="5">
    <source>
        <dbReference type="ARBA" id="ARBA00022692"/>
    </source>
</evidence>
<keyword evidence="3" id="KW-0813">Transport</keyword>
<evidence type="ECO:0000256" key="3">
    <source>
        <dbReference type="ARBA" id="ARBA00022448"/>
    </source>
</evidence>
<dbReference type="Proteomes" id="UP000198802">
    <property type="component" value="Unassembled WGS sequence"/>
</dbReference>
<comment type="subcellular location">
    <subcellularLocation>
        <location evidence="1">Cell membrane</location>
        <topology evidence="1">Multi-pass membrane protein</topology>
    </subcellularLocation>
</comment>
<evidence type="ECO:0000256" key="2">
    <source>
        <dbReference type="ARBA" id="ARBA00009773"/>
    </source>
</evidence>
<sequence>MRRVAGLGRVPLRGERRPSGGNGAGDSSGPGRRTIVNGAHASSTVRRAEQHVPVALRVAAGWSWRLIVIGTAVYILSMMVGRVRTVVIPVIAGLLIAALIHPLAQRFQRLGLPRLGAAFAALIVFFLIVTGAGVAVGFNAANEIPAVADQVSEGIDQVRDYLTDGPFHLSEGQIDDLVDDIRKSITDNRGKLVSGVLSTASVAAEVLTSILVALFSTFFFLYDGERIWDWIVTRFPAGAEDRVRGAGREAWNTITGYIRGTVFVAAVDAIGITIGLVAVGAPLVAPLALLTFFGGFIPIIGATVAGIAAVLVVLVSNGLGDALIILGVVIAVQQLEGHLLQPLIMRRAVRLHPLAIVIALSAGSVLAGIPGAIAAVPFVAVVNKVATYLAAEGKDPTPADG</sequence>
<keyword evidence="6 9" id="KW-1133">Transmembrane helix</keyword>
<feature type="transmembrane region" description="Helical" evidence="9">
    <location>
        <begin position="86"/>
        <end position="104"/>
    </location>
</feature>
<feature type="transmembrane region" description="Helical" evidence="9">
    <location>
        <begin position="299"/>
        <end position="332"/>
    </location>
</feature>
<comment type="similarity">
    <text evidence="2">Belongs to the autoinducer-2 exporter (AI-2E) (TC 2.A.86) family.</text>
</comment>